<gene>
    <name evidence="2" type="ORF">PLEPLA_LOCUS26844</name>
</gene>
<organism evidence="2 3">
    <name type="scientific">Pleuronectes platessa</name>
    <name type="common">European plaice</name>
    <dbReference type="NCBI Taxonomy" id="8262"/>
    <lineage>
        <taxon>Eukaryota</taxon>
        <taxon>Metazoa</taxon>
        <taxon>Chordata</taxon>
        <taxon>Craniata</taxon>
        <taxon>Vertebrata</taxon>
        <taxon>Euteleostomi</taxon>
        <taxon>Actinopterygii</taxon>
        <taxon>Neopterygii</taxon>
        <taxon>Teleostei</taxon>
        <taxon>Neoteleostei</taxon>
        <taxon>Acanthomorphata</taxon>
        <taxon>Carangaria</taxon>
        <taxon>Pleuronectiformes</taxon>
        <taxon>Pleuronectoidei</taxon>
        <taxon>Pleuronectidae</taxon>
        <taxon>Pleuronectes</taxon>
    </lineage>
</organism>
<reference evidence="2" key="1">
    <citation type="submission" date="2020-03" db="EMBL/GenBank/DDBJ databases">
        <authorList>
            <person name="Weist P."/>
        </authorList>
    </citation>
    <scope>NUCLEOTIDE SEQUENCE</scope>
</reference>
<evidence type="ECO:0000313" key="3">
    <source>
        <dbReference type="Proteomes" id="UP001153269"/>
    </source>
</evidence>
<comment type="caution">
    <text evidence="2">The sequence shown here is derived from an EMBL/GenBank/DDBJ whole genome shotgun (WGS) entry which is preliminary data.</text>
</comment>
<dbReference type="EMBL" id="CADEAL010002223">
    <property type="protein sequence ID" value="CAB1438991.1"/>
    <property type="molecule type" value="Genomic_DNA"/>
</dbReference>
<proteinExistence type="predicted"/>
<evidence type="ECO:0000313" key="2">
    <source>
        <dbReference type="EMBL" id="CAB1438991.1"/>
    </source>
</evidence>
<sequence length="143" mass="14613">MFSLSSSLQGALVGSGADHETSITAGGHQLSAQKRLVVAVAVTWAGASPVCRGGAGNFSLPGGGHTGSTSHGLGADRGRANQKSSSDPLNLISLFTKLQLLFLALSAAGSESLMLPVSAQILCDITSTSYQDSNEEHDACRRN</sequence>
<accession>A0A9N7UX91</accession>
<protein>
    <submittedName>
        <fullName evidence="2">Uncharacterized protein</fullName>
    </submittedName>
</protein>
<feature type="region of interest" description="Disordered" evidence="1">
    <location>
        <begin position="62"/>
        <end position="85"/>
    </location>
</feature>
<dbReference type="AlphaFoldDB" id="A0A9N7UX91"/>
<name>A0A9N7UX91_PLEPL</name>
<dbReference type="Proteomes" id="UP001153269">
    <property type="component" value="Unassembled WGS sequence"/>
</dbReference>
<keyword evidence="3" id="KW-1185">Reference proteome</keyword>
<evidence type="ECO:0000256" key="1">
    <source>
        <dbReference type="SAM" id="MobiDB-lite"/>
    </source>
</evidence>